<reference evidence="1 2" key="1">
    <citation type="submission" date="2014-07" db="EMBL/GenBank/DDBJ databases">
        <title>Expanding our view of genomic diversity in Candidatus Accumulibacter clades.</title>
        <authorList>
            <person name="Skennerton C.T."/>
            <person name="Barr J.J."/>
            <person name="Slater F.R."/>
            <person name="Bond P.L."/>
            <person name="Tyson G.W."/>
        </authorList>
    </citation>
    <scope>NUCLEOTIDE SEQUENCE [LARGE SCALE GENOMIC DNA]</scope>
    <source>
        <strain evidence="2">SK-01</strain>
    </source>
</reference>
<sequence>MPGDVVAIDALLVEQDVEQTVVERDVGAGPERQVQVGQRCGFAAARVDDDDPQFRIGCACVLDAAKDDRMRDRRVGAGNQQAVGQGDVLVTTRWSIGAERLLVTGHRRRHAQARVGVDVVGADQPLGELVEDVIILGEQLPRDVEGDAVRPMRADDPGKTVGRMIERRVPADALTRQIAVQAQLRMQQAIVRLRRQVQCRALAAQPAEVGGVIGVAAYANDLSGFGFDQQPATDAAVTTGGFDLLVHDDCS</sequence>
<comment type="caution">
    <text evidence="1">The sequence shown here is derived from an EMBL/GenBank/DDBJ whole genome shotgun (WGS) entry which is preliminary data.</text>
</comment>
<dbReference type="EMBL" id="JDSS02000019">
    <property type="protein sequence ID" value="KFB68800.1"/>
    <property type="molecule type" value="Genomic_DNA"/>
</dbReference>
<organism evidence="1 2">
    <name type="scientific">Candidatus Accumulibacter vicinus</name>
    <dbReference type="NCBI Taxonomy" id="2954382"/>
    <lineage>
        <taxon>Bacteria</taxon>
        <taxon>Pseudomonadati</taxon>
        <taxon>Pseudomonadota</taxon>
        <taxon>Betaproteobacteria</taxon>
        <taxon>Candidatus Accumulibacter</taxon>
    </lineage>
</organism>
<gene>
    <name evidence="1" type="ORF">CAPSK01_001655</name>
</gene>
<evidence type="ECO:0000313" key="1">
    <source>
        <dbReference type="EMBL" id="KFB68800.1"/>
    </source>
</evidence>
<evidence type="ECO:0000313" key="2">
    <source>
        <dbReference type="Proteomes" id="UP000019812"/>
    </source>
</evidence>
<dbReference type="AlphaFoldDB" id="A0A084Y256"/>
<protein>
    <submittedName>
        <fullName evidence="1">Uncharacterized protein</fullName>
    </submittedName>
</protein>
<dbReference type="Proteomes" id="UP000019812">
    <property type="component" value="Unassembled WGS sequence"/>
</dbReference>
<accession>A0A084Y256</accession>
<name>A0A084Y256_9PROT</name>
<proteinExistence type="predicted"/>